<protein>
    <submittedName>
        <fullName evidence="1">Uncharacterized protein</fullName>
    </submittedName>
</protein>
<sequence>MNKKEARIAIERSLAKESATPTLGTNDRDTYVREKANELREALIEPVPIRIVGESFEYGAKKDLERIALYVVARQGDNWLVYSPEREVFSLAFGTDPTALSILGFVSDDALAEWLG</sequence>
<dbReference type="EMBL" id="JAEVLS010000002">
    <property type="protein sequence ID" value="MBM0104595.1"/>
    <property type="molecule type" value="Genomic_DNA"/>
</dbReference>
<gene>
    <name evidence="1" type="ORF">JM946_07545</name>
</gene>
<dbReference type="Proteomes" id="UP000661077">
    <property type="component" value="Unassembled WGS sequence"/>
</dbReference>
<proteinExistence type="predicted"/>
<reference evidence="1 2" key="1">
    <citation type="journal article" date="2021" name="Int. J. Syst. Evol. Microbiol.">
        <title>Steroidobacter gossypii sp. nov., isolated from soil of cotton cropping field.</title>
        <authorList>
            <person name="Huang R."/>
            <person name="Yang S."/>
            <person name="Zhen C."/>
            <person name="Liu W."/>
        </authorList>
    </citation>
    <scope>NUCLEOTIDE SEQUENCE [LARGE SCALE GENOMIC DNA]</scope>
    <source>
        <strain evidence="1 2">S1-65</strain>
    </source>
</reference>
<evidence type="ECO:0000313" key="2">
    <source>
        <dbReference type="Proteomes" id="UP000661077"/>
    </source>
</evidence>
<organism evidence="1 2">
    <name type="scientific">Steroidobacter gossypii</name>
    <dbReference type="NCBI Taxonomy" id="2805490"/>
    <lineage>
        <taxon>Bacteria</taxon>
        <taxon>Pseudomonadati</taxon>
        <taxon>Pseudomonadota</taxon>
        <taxon>Gammaproteobacteria</taxon>
        <taxon>Steroidobacterales</taxon>
        <taxon>Steroidobacteraceae</taxon>
        <taxon>Steroidobacter</taxon>
    </lineage>
</organism>
<comment type="caution">
    <text evidence="1">The sequence shown here is derived from an EMBL/GenBank/DDBJ whole genome shotgun (WGS) entry which is preliminary data.</text>
</comment>
<evidence type="ECO:0000313" key="1">
    <source>
        <dbReference type="EMBL" id="MBM0104595.1"/>
    </source>
</evidence>
<name>A0ABS1WUF3_9GAMM</name>
<keyword evidence="2" id="KW-1185">Reference proteome</keyword>
<accession>A0ABS1WUF3</accession>
<dbReference type="RefSeq" id="WP_203166597.1">
    <property type="nucleotide sequence ID" value="NZ_JAEVLS010000002.1"/>
</dbReference>